<sequence>MIWTPQASPSGDWTELAKGITLGTGLVSHWRLGEVSGARVDAFG</sequence>
<comment type="caution">
    <text evidence="1">The sequence shown here is derived from an EMBL/GenBank/DDBJ whole genome shotgun (WGS) entry which is preliminary data.</text>
</comment>
<protein>
    <submittedName>
        <fullName evidence="1">Uncharacterized protein</fullName>
    </submittedName>
</protein>
<name>A0A0F9EWU3_9ZZZZ</name>
<organism evidence="1">
    <name type="scientific">marine sediment metagenome</name>
    <dbReference type="NCBI Taxonomy" id="412755"/>
    <lineage>
        <taxon>unclassified sequences</taxon>
        <taxon>metagenomes</taxon>
        <taxon>ecological metagenomes</taxon>
    </lineage>
</organism>
<gene>
    <name evidence="1" type="ORF">LCGC14_2101950</name>
</gene>
<accession>A0A0F9EWU3</accession>
<proteinExistence type="predicted"/>
<dbReference type="AlphaFoldDB" id="A0A0F9EWU3"/>
<reference evidence="1" key="1">
    <citation type="journal article" date="2015" name="Nature">
        <title>Complex archaea that bridge the gap between prokaryotes and eukaryotes.</title>
        <authorList>
            <person name="Spang A."/>
            <person name="Saw J.H."/>
            <person name="Jorgensen S.L."/>
            <person name="Zaremba-Niedzwiedzka K."/>
            <person name="Martijn J."/>
            <person name="Lind A.E."/>
            <person name="van Eijk R."/>
            <person name="Schleper C."/>
            <person name="Guy L."/>
            <person name="Ettema T.J."/>
        </authorList>
    </citation>
    <scope>NUCLEOTIDE SEQUENCE</scope>
</reference>
<evidence type="ECO:0000313" key="1">
    <source>
        <dbReference type="EMBL" id="KKL70736.1"/>
    </source>
</evidence>
<feature type="non-terminal residue" evidence="1">
    <location>
        <position position="44"/>
    </location>
</feature>
<dbReference type="EMBL" id="LAZR01025811">
    <property type="protein sequence ID" value="KKL70736.1"/>
    <property type="molecule type" value="Genomic_DNA"/>
</dbReference>